<dbReference type="AlphaFoldDB" id="A0A438MZ39"/>
<evidence type="ECO:0000313" key="1">
    <source>
        <dbReference type="EMBL" id="RVX68980.1"/>
    </source>
</evidence>
<proteinExistence type="predicted"/>
<protein>
    <submittedName>
        <fullName evidence="1">Uncharacterized protein</fullName>
    </submittedName>
</protein>
<sequence>MSVEHYENEVASYLSTITTGDARTFTTNDGADELLLIAHSEQYELYHDAICEPKTLEMQV</sequence>
<dbReference type="Proteomes" id="UP000288859">
    <property type="component" value="Unassembled WGS sequence"/>
</dbReference>
<organism evidence="1 2">
    <name type="scientific">Exophiala mesophila</name>
    <name type="common">Black yeast-like fungus</name>
    <dbReference type="NCBI Taxonomy" id="212818"/>
    <lineage>
        <taxon>Eukaryota</taxon>
        <taxon>Fungi</taxon>
        <taxon>Dikarya</taxon>
        <taxon>Ascomycota</taxon>
        <taxon>Pezizomycotina</taxon>
        <taxon>Eurotiomycetes</taxon>
        <taxon>Chaetothyriomycetidae</taxon>
        <taxon>Chaetothyriales</taxon>
        <taxon>Herpotrichiellaceae</taxon>
        <taxon>Exophiala</taxon>
    </lineage>
</organism>
<name>A0A438MZ39_EXOME</name>
<gene>
    <name evidence="1" type="ORF">B0A52_08047</name>
</gene>
<dbReference type="EMBL" id="NAJM01000033">
    <property type="protein sequence ID" value="RVX68980.1"/>
    <property type="molecule type" value="Genomic_DNA"/>
</dbReference>
<comment type="caution">
    <text evidence="1">The sequence shown here is derived from an EMBL/GenBank/DDBJ whole genome shotgun (WGS) entry which is preliminary data.</text>
</comment>
<accession>A0A438MZ39</accession>
<reference evidence="1 2" key="1">
    <citation type="submission" date="2017-03" db="EMBL/GenBank/DDBJ databases">
        <title>Genomes of endolithic fungi from Antarctica.</title>
        <authorList>
            <person name="Coleine C."/>
            <person name="Masonjones S."/>
            <person name="Stajich J.E."/>
        </authorList>
    </citation>
    <scope>NUCLEOTIDE SEQUENCE [LARGE SCALE GENOMIC DNA]</scope>
    <source>
        <strain evidence="1 2">CCFEE 6314</strain>
    </source>
</reference>
<evidence type="ECO:0000313" key="2">
    <source>
        <dbReference type="Proteomes" id="UP000288859"/>
    </source>
</evidence>